<dbReference type="AlphaFoldDB" id="E6YGT9"/>
<gene>
    <name evidence="2" type="ordered locus">BARCL_0396</name>
</gene>
<dbReference type="Proteomes" id="UP000009101">
    <property type="component" value="Chromosome"/>
</dbReference>
<dbReference type="EMBL" id="FN645454">
    <property type="protein sequence ID" value="CBI76077.1"/>
    <property type="molecule type" value="Genomic_DNA"/>
</dbReference>
<reference evidence="2 3" key="2">
    <citation type="journal article" date="2011" name="PLoS Genet.">
        <title>Parallel evolution of a type IV secretion system in radiating lineages of the host-restricted bacterial pathogen Bartonella.</title>
        <authorList>
            <person name="Engel P."/>
            <person name="Salzburger W."/>
            <person name="Liesch M."/>
            <person name="Chang C.C."/>
            <person name="Maruyama S."/>
            <person name="Lanz C."/>
            <person name="Calteau A."/>
            <person name="Lajus A."/>
            <person name="Medigue C."/>
            <person name="Schuster S.C."/>
            <person name="Dehio C."/>
        </authorList>
    </citation>
    <scope>NUCLEOTIDE SEQUENCE [LARGE SCALE GENOMIC DNA]</scope>
    <source>
        <strain evidence="3">CIP 104772 / 73</strain>
    </source>
</reference>
<dbReference type="HOGENOM" id="CLU_2876712_0_0_5"/>
<evidence type="ECO:0000256" key="1">
    <source>
        <dbReference type="SAM" id="Phobius"/>
    </source>
</evidence>
<sequence length="63" mass="7543">MDVCVMCIQIFSKENKFIIGGKIEKVNVTTLYAIPAFTSLMMYVQYIRYIYYFNIQRLLYVIK</sequence>
<dbReference type="KEGG" id="bcd:BARCL_0396"/>
<protein>
    <submittedName>
        <fullName evidence="2">Uncharacterized protein</fullName>
    </submittedName>
</protein>
<name>E6YGT9_BARC7</name>
<organism evidence="2 3">
    <name type="scientific">Bartonella clarridgeiae (strain CCUG 45776 / CIP 104772 / 73)</name>
    <dbReference type="NCBI Taxonomy" id="696125"/>
    <lineage>
        <taxon>Bacteria</taxon>
        <taxon>Pseudomonadati</taxon>
        <taxon>Pseudomonadota</taxon>
        <taxon>Alphaproteobacteria</taxon>
        <taxon>Hyphomicrobiales</taxon>
        <taxon>Bartonellaceae</taxon>
        <taxon>Bartonella</taxon>
    </lineage>
</organism>
<keyword evidence="1" id="KW-0472">Membrane</keyword>
<keyword evidence="1" id="KW-0812">Transmembrane</keyword>
<keyword evidence="3" id="KW-1185">Reference proteome</keyword>
<keyword evidence="1" id="KW-1133">Transmembrane helix</keyword>
<accession>E6YGT9</accession>
<proteinExistence type="predicted"/>
<evidence type="ECO:0000313" key="2">
    <source>
        <dbReference type="EMBL" id="CBI76077.1"/>
    </source>
</evidence>
<evidence type="ECO:0000313" key="3">
    <source>
        <dbReference type="Proteomes" id="UP000009101"/>
    </source>
</evidence>
<reference evidence="3" key="1">
    <citation type="submission" date="2009-11" db="EMBL/GenBank/DDBJ databases">
        <title>Genome sequencing of Bartonella species and comparative genomics.</title>
        <authorList>
            <person name="Engel P."/>
            <person name="Salzburger W."/>
            <person name="Marius L."/>
            <person name="Chao-Chin C."/>
            <person name="Soichi M."/>
            <person name="Christa L."/>
            <person name="Alexandra C."/>
            <person name="Aurelie L."/>
            <person name="Claudine M."/>
            <person name="Stephan S.C."/>
            <person name="Christoph D."/>
        </authorList>
    </citation>
    <scope>NUCLEOTIDE SEQUENCE [LARGE SCALE GENOMIC DNA]</scope>
    <source>
        <strain evidence="3">CIP 104772 / 73</strain>
    </source>
</reference>
<feature type="transmembrane region" description="Helical" evidence="1">
    <location>
        <begin position="32"/>
        <end position="53"/>
    </location>
</feature>